<organism evidence="12 13">
    <name type="scientific">Hortaea werneckii</name>
    <name type="common">Black yeast</name>
    <name type="synonym">Cladosporium werneckii</name>
    <dbReference type="NCBI Taxonomy" id="91943"/>
    <lineage>
        <taxon>Eukaryota</taxon>
        <taxon>Fungi</taxon>
        <taxon>Dikarya</taxon>
        <taxon>Ascomycota</taxon>
        <taxon>Pezizomycotina</taxon>
        <taxon>Dothideomycetes</taxon>
        <taxon>Dothideomycetidae</taxon>
        <taxon>Mycosphaerellales</taxon>
        <taxon>Teratosphaeriaceae</taxon>
        <taxon>Hortaea</taxon>
    </lineage>
</organism>
<keyword evidence="5" id="KW-0560">Oxidoreductase</keyword>
<dbReference type="Gene3D" id="3.40.50.150">
    <property type="entry name" value="Vaccinia Virus protein VP39"/>
    <property type="match status" value="1"/>
</dbReference>
<accession>A0A3M7GGA8</accession>
<name>A0A3M7GGA8_HORWE</name>
<dbReference type="AlphaFoldDB" id="A0A3M7GGA8"/>
<dbReference type="Pfam" id="PF13241">
    <property type="entry name" value="NAD_binding_7"/>
    <property type="match status" value="1"/>
</dbReference>
<evidence type="ECO:0000259" key="11">
    <source>
        <dbReference type="Pfam" id="PF14824"/>
    </source>
</evidence>
<evidence type="ECO:0000256" key="4">
    <source>
        <dbReference type="ARBA" id="ARBA00022679"/>
    </source>
</evidence>
<evidence type="ECO:0000256" key="1">
    <source>
        <dbReference type="ARBA" id="ARBA00005010"/>
    </source>
</evidence>
<sequence>MTTVSSVSLAAHDTHEDASRCFRFFDRLVHVIRFSLEYYQPGIGRQQYCIDMPPTVSKNAGTRQDGGSSITGSCGLKLPVLLQPTLSARPPKFQSNQASYQQSHSYLITLYTFLAGRASSHYSHNMGAEKYPEVQGGGSLILAWQVRNKKVLIVGGGEVAAGRILNLLNADAKVTVISPRDGLNDEVAYRIEQKQVEYHDKKFEPSDLDDPAITMVLTAIDEPDASTQIWKLCKEKRIAANIADVPPECDFYFGSVHRDGPLQIMVSTNGNGPKMANIVRRRIASSLPPNIGDAIAKVGMLRKKLRVLVPENDEGPKRMQWMSKVCVSWTLEDLCEMDEEDMEQLLQYYASNQVPEFSQIRLGEKPDEWAFDGSFGWACVLPTSIFRASCSGPSPTHTMSSSTTATNSSGGRAYYEGDVDFDVLAARDPEFAAICKVSKNKRWVDFQDPKVVKQLTNSLLKHDFGLELQLPDDRLCPPVPVRWNYIRWIQELIDTTSDTYSDRYDPGREVKGLDIGVGASCIYGLLACKTRPGWLMAGSDIDAHSIQHARVNVESNNLADRIRLVQTDSNDPLIPLRQMQCETLDFVMTNPPFYDLMQDMQSSYTNKHAPPSAICTGSENEMICPGGDIGFVTRILDESLQLGDRVQWYTAMLGKMSSLQRIVSQLKETGVSNFAVTCLQAGHRTKRWAVAWSFRDFRPRNDVARHGELVHAVLPSPTAQTIAVPMMSAEWAGKKVDATLKELDVQRQWRAETFTGVMETKGNVWSRAARRKRKFAGPTEGKEDADVRMKNEDGAQSDEEEGQMALAVKIICKQEEVQLRWLKGNDYVLFTSFCGMMKRALTGKA</sequence>
<evidence type="ECO:0000259" key="10">
    <source>
        <dbReference type="Pfam" id="PF14823"/>
    </source>
</evidence>
<dbReference type="PANTHER" id="PTHR13393:SF0">
    <property type="entry name" value="RNA N6-ADENOSINE-METHYLTRANSFERASE METTL16"/>
    <property type="match status" value="1"/>
</dbReference>
<dbReference type="InterPro" id="IPR036291">
    <property type="entry name" value="NAD(P)-bd_dom_sf"/>
</dbReference>
<evidence type="ECO:0000256" key="2">
    <source>
        <dbReference type="ARBA" id="ARBA00012400"/>
    </source>
</evidence>
<comment type="caution">
    <text evidence="12">The sequence shown here is derived from an EMBL/GenBank/DDBJ whole genome shotgun (WGS) entry which is preliminary data.</text>
</comment>
<evidence type="ECO:0000256" key="7">
    <source>
        <dbReference type="ARBA" id="ARBA00023244"/>
    </source>
</evidence>
<comment type="catalytic activity">
    <reaction evidence="8">
        <text>precorrin-2 + NAD(+) = sirohydrochlorin + NADH + 2 H(+)</text>
        <dbReference type="Rhea" id="RHEA:15613"/>
        <dbReference type="ChEBI" id="CHEBI:15378"/>
        <dbReference type="ChEBI" id="CHEBI:57540"/>
        <dbReference type="ChEBI" id="CHEBI:57945"/>
        <dbReference type="ChEBI" id="CHEBI:58351"/>
        <dbReference type="ChEBI" id="CHEBI:58827"/>
        <dbReference type="EC" id="1.3.1.76"/>
    </reaction>
</comment>
<dbReference type="NCBIfam" id="TIGR01470">
    <property type="entry name" value="cysG_Nterm"/>
    <property type="match status" value="1"/>
</dbReference>
<evidence type="ECO:0000256" key="9">
    <source>
        <dbReference type="SAM" id="MobiDB-lite"/>
    </source>
</evidence>
<reference evidence="12 13" key="1">
    <citation type="journal article" date="2018" name="BMC Genomics">
        <title>Genomic evidence for intraspecific hybridization in a clonal and extremely halotolerant yeast.</title>
        <authorList>
            <person name="Gostincar C."/>
            <person name="Stajich J.E."/>
            <person name="Zupancic J."/>
            <person name="Zalar P."/>
            <person name="Gunde-Cimerman N."/>
        </authorList>
    </citation>
    <scope>NUCLEOTIDE SEQUENCE [LARGE SCALE GENOMIC DNA]</scope>
    <source>
        <strain evidence="12 13">EXF-171</strain>
    </source>
</reference>
<dbReference type="Gene3D" id="3.40.50.720">
    <property type="entry name" value="NAD(P)-binding Rossmann-like Domain"/>
    <property type="match status" value="1"/>
</dbReference>
<dbReference type="Pfam" id="PF14824">
    <property type="entry name" value="Sirohm_synth_M"/>
    <property type="match status" value="1"/>
</dbReference>
<dbReference type="EMBL" id="QWIQ01000208">
    <property type="protein sequence ID" value="RMY99867.1"/>
    <property type="molecule type" value="Genomic_DNA"/>
</dbReference>
<dbReference type="InterPro" id="IPR028162">
    <property type="entry name" value="Met8_C"/>
</dbReference>
<keyword evidence="3" id="KW-0489">Methyltransferase</keyword>
<evidence type="ECO:0000256" key="8">
    <source>
        <dbReference type="ARBA" id="ARBA00047561"/>
    </source>
</evidence>
<dbReference type="Gene3D" id="1.10.3280.10">
    <property type="entry name" value="Siroheme synthase, domain 3"/>
    <property type="match status" value="1"/>
</dbReference>
<dbReference type="GO" id="GO:0070475">
    <property type="term" value="P:rRNA base methylation"/>
    <property type="evidence" value="ECO:0007669"/>
    <property type="project" value="TreeGrafter"/>
</dbReference>
<feature type="region of interest" description="Disordered" evidence="9">
    <location>
        <begin position="772"/>
        <end position="800"/>
    </location>
</feature>
<dbReference type="SUPFAM" id="SSF51735">
    <property type="entry name" value="NAD(P)-binding Rossmann-fold domains"/>
    <property type="match status" value="1"/>
</dbReference>
<proteinExistence type="predicted"/>
<dbReference type="InterPro" id="IPR006367">
    <property type="entry name" value="Sirohaem_synthase_N"/>
</dbReference>
<dbReference type="InterPro" id="IPR029063">
    <property type="entry name" value="SAM-dependent_MTases_sf"/>
</dbReference>
<keyword evidence="7" id="KW-0627">Porphyrin biosynthesis</keyword>
<evidence type="ECO:0000256" key="6">
    <source>
        <dbReference type="ARBA" id="ARBA00023027"/>
    </source>
</evidence>
<dbReference type="Proteomes" id="UP000281468">
    <property type="component" value="Unassembled WGS sequence"/>
</dbReference>
<dbReference type="Pfam" id="PF14823">
    <property type="entry name" value="Sirohm_synth_C"/>
    <property type="match status" value="1"/>
</dbReference>
<dbReference type="SUPFAM" id="SSF53335">
    <property type="entry name" value="S-adenosyl-L-methionine-dependent methyltransferases"/>
    <property type="match status" value="1"/>
</dbReference>
<keyword evidence="6" id="KW-0520">NAD</keyword>
<evidence type="ECO:0000256" key="3">
    <source>
        <dbReference type="ARBA" id="ARBA00022603"/>
    </source>
</evidence>
<dbReference type="VEuPathDB" id="FungiDB:BTJ68_00007"/>
<evidence type="ECO:0000313" key="12">
    <source>
        <dbReference type="EMBL" id="RMY99867.1"/>
    </source>
</evidence>
<dbReference type="GO" id="GO:0043115">
    <property type="term" value="F:precorrin-2 dehydrogenase activity"/>
    <property type="evidence" value="ECO:0007669"/>
    <property type="project" value="UniProtKB-EC"/>
</dbReference>
<protein>
    <recommendedName>
        <fullName evidence="2">precorrin-2 dehydrogenase</fullName>
        <ecNumber evidence="2">1.3.1.76</ecNumber>
    </recommendedName>
</protein>
<dbReference type="Pfam" id="PF05971">
    <property type="entry name" value="Methyltransf_10"/>
    <property type="match status" value="1"/>
</dbReference>
<dbReference type="EC" id="1.3.1.76" evidence="2"/>
<dbReference type="GO" id="GO:0008168">
    <property type="term" value="F:methyltransferase activity"/>
    <property type="evidence" value="ECO:0007669"/>
    <property type="project" value="UniProtKB-KW"/>
</dbReference>
<dbReference type="UniPathway" id="UPA00262">
    <property type="reaction ID" value="UER00222"/>
</dbReference>
<comment type="pathway">
    <text evidence="1">Porphyrin-containing compound metabolism; siroheme biosynthesis; sirohydrochlorin from precorrin-2: step 1/1.</text>
</comment>
<feature type="compositionally biased region" description="Basic and acidic residues" evidence="9">
    <location>
        <begin position="780"/>
        <end position="793"/>
    </location>
</feature>
<evidence type="ECO:0000256" key="5">
    <source>
        <dbReference type="ARBA" id="ARBA00023002"/>
    </source>
</evidence>
<keyword evidence="4" id="KW-0808">Transferase</keyword>
<gene>
    <name evidence="12" type="ORF">D0862_06946</name>
</gene>
<dbReference type="GO" id="GO:0019354">
    <property type="term" value="P:siroheme biosynthetic process"/>
    <property type="evidence" value="ECO:0007669"/>
    <property type="project" value="UniProtKB-UniPathway"/>
</dbReference>
<feature type="domain" description="Siroheme synthase central" evidence="11">
    <location>
        <begin position="259"/>
        <end position="285"/>
    </location>
</feature>
<dbReference type="InterPro" id="IPR028281">
    <property type="entry name" value="Sirohaem_synthase_central"/>
</dbReference>
<feature type="domain" description="Siroheme biosynthesis protein Met8 C-terminal" evidence="10">
    <location>
        <begin position="288"/>
        <end position="355"/>
    </location>
</feature>
<dbReference type="InterPro" id="IPR010286">
    <property type="entry name" value="METTL16/RlmF"/>
</dbReference>
<dbReference type="SUPFAM" id="SSF75615">
    <property type="entry name" value="Siroheme synthase middle domains-like"/>
    <property type="match status" value="1"/>
</dbReference>
<dbReference type="CDD" id="cd02440">
    <property type="entry name" value="AdoMet_MTases"/>
    <property type="match status" value="1"/>
</dbReference>
<dbReference type="PANTHER" id="PTHR13393">
    <property type="entry name" value="SAM-DEPENDENT METHYLTRANSFERASE"/>
    <property type="match status" value="1"/>
</dbReference>
<dbReference type="GO" id="GO:0005634">
    <property type="term" value="C:nucleus"/>
    <property type="evidence" value="ECO:0007669"/>
    <property type="project" value="TreeGrafter"/>
</dbReference>
<evidence type="ECO:0000313" key="13">
    <source>
        <dbReference type="Proteomes" id="UP000281468"/>
    </source>
</evidence>